<sequence length="731" mass="84334">MDDDYFDCTEARQLIDPNLDMVSPYPEMCNSEATSLEVSSTDSSEHESGPTKPNPIKFKKYPGITDNKEVLDAAYWNFNFLPENEFDSIVKANAIDNSELISNDNEAQQNEKILREFNNKKNMVQLIKDNKFLERKCEKLEAKFCDAEFQIENNQNEIGRYKESLSVVEAEKQKLRTLIKAIKVELEEKRCQFDKDLQNAIDNCSAKIRELQIQNKKVYEIIEKKNQENEISKAQRIELNKENEELFNKMDKMAKNNKLLSEKCDSLESETAEKEKHFAKELNAAKNENSKLQEKLKDSEKNVKEMGQQLSSLKIEADEKEKAFVEELKAVKDKILRLESELKDTLELNRQHSAREITSAAVEKILNEKLCASNAEIKKLKTNLKMVDEDIQEMRKHNVELKIEYDEMKRQLKNDSNESDARTNDPKKINFDAEIIEDPTMATPKKVIAASDTTDKSVKEQQIESDKAVDPENNSDVVEVVEATIENEADQIKDKNLIADTIAEELKVIKVRFAENLLLLEQSKAQVAELQSTLSLLKFEYQQIHQKLRESEAAVAQCKVENQNLETKNAQLQSSIHLQNSAMKTPQNDYLQNSFQKLKQENAALKSKIQEERKNATSRFAQLLQQNSCHLEEKKQCLNFLHNSIIMEKRAESFQLEIVKLNNELKYYREAFSSSCSTDEVVPPKRKRKHSKPQFCNQQQQQTDITDNLTDSNIDVFPSTSTAFNNPRQNS</sequence>
<dbReference type="Proteomes" id="UP000887579">
    <property type="component" value="Unplaced"/>
</dbReference>
<accession>A0AC34FJA8</accession>
<name>A0AC34FJA8_9BILA</name>
<dbReference type="WBParaSite" id="ES5_v2.g17370.t1">
    <property type="protein sequence ID" value="ES5_v2.g17370.t1"/>
    <property type="gene ID" value="ES5_v2.g17370"/>
</dbReference>
<protein>
    <submittedName>
        <fullName evidence="2">Uncharacterized protein</fullName>
    </submittedName>
</protein>
<reference evidence="2" key="1">
    <citation type="submission" date="2022-11" db="UniProtKB">
        <authorList>
            <consortium name="WormBaseParasite"/>
        </authorList>
    </citation>
    <scope>IDENTIFICATION</scope>
</reference>
<evidence type="ECO:0000313" key="1">
    <source>
        <dbReference type="Proteomes" id="UP000887579"/>
    </source>
</evidence>
<organism evidence="1 2">
    <name type="scientific">Panagrolaimus sp. ES5</name>
    <dbReference type="NCBI Taxonomy" id="591445"/>
    <lineage>
        <taxon>Eukaryota</taxon>
        <taxon>Metazoa</taxon>
        <taxon>Ecdysozoa</taxon>
        <taxon>Nematoda</taxon>
        <taxon>Chromadorea</taxon>
        <taxon>Rhabditida</taxon>
        <taxon>Tylenchina</taxon>
        <taxon>Panagrolaimomorpha</taxon>
        <taxon>Panagrolaimoidea</taxon>
        <taxon>Panagrolaimidae</taxon>
        <taxon>Panagrolaimus</taxon>
    </lineage>
</organism>
<evidence type="ECO:0000313" key="2">
    <source>
        <dbReference type="WBParaSite" id="ES5_v2.g17370.t1"/>
    </source>
</evidence>
<proteinExistence type="predicted"/>